<evidence type="ECO:0000259" key="14">
    <source>
        <dbReference type="PROSITE" id="PS51163"/>
    </source>
</evidence>
<evidence type="ECO:0000256" key="8">
    <source>
        <dbReference type="ARBA" id="ARBA00022695"/>
    </source>
</evidence>
<evidence type="ECO:0000256" key="6">
    <source>
        <dbReference type="ARBA" id="ARBA00022679"/>
    </source>
</evidence>
<accession>A0ABS7TUY8</accession>
<keyword evidence="9 13" id="KW-0547">Nucleotide-binding</keyword>
<dbReference type="InterPro" id="IPR010923">
    <property type="entry name" value="T(6)A37_SUA5"/>
</dbReference>
<keyword evidence="6 13" id="KW-0808">Transferase</keyword>
<dbReference type="Gene3D" id="3.90.870.10">
    <property type="entry name" value="DHBP synthase"/>
    <property type="match status" value="1"/>
</dbReference>
<dbReference type="SUPFAM" id="SSF55821">
    <property type="entry name" value="YrdC/RibB"/>
    <property type="match status" value="1"/>
</dbReference>
<sequence>MSARTEVWPADDPAAIARAAEVLRRGGLVAFPTETVYGLGADALDAEAVRRIFAAKGRPADNPLIVHVAAPEQARALARAVPPAAETLMSLWPGPLTLVLPRAAVVPDVTTAGQDTVAVRIPAHPAALALLRACGRPVAAPSANRSGRPSPTTAEHVRADLDGVVDVILDGGPCAVGLESTVVDVTRATPMVLRAGGLSLEALRAAVGAVDVLSGQDHEAMSRSPGLRHRHYAPRARVVLVAPGQAAALGGEAVAVMSRSPRPPGFVGRWRRMPADLEGYAQALFGALRELDAPGVETIVVEAVPEVGLGRAIADRLRRAAEG</sequence>
<comment type="similarity">
    <text evidence="2 13">Belongs to the SUA5 family.</text>
</comment>
<keyword evidence="8 13" id="KW-0548">Nucleotidyltransferase</keyword>
<evidence type="ECO:0000256" key="12">
    <source>
        <dbReference type="ARBA" id="ARBA00048366"/>
    </source>
</evidence>
<evidence type="ECO:0000256" key="10">
    <source>
        <dbReference type="ARBA" id="ARBA00022840"/>
    </source>
</evidence>
<gene>
    <name evidence="15" type="ORF">K7C98_22710</name>
</gene>
<evidence type="ECO:0000256" key="1">
    <source>
        <dbReference type="ARBA" id="ARBA00004496"/>
    </source>
</evidence>
<dbReference type="InterPro" id="IPR005145">
    <property type="entry name" value="Sua5_C"/>
</dbReference>
<evidence type="ECO:0000313" key="16">
    <source>
        <dbReference type="Proteomes" id="UP001139031"/>
    </source>
</evidence>
<comment type="function">
    <text evidence="13">Required for the formation of a threonylcarbamoyl group on adenosine at position 37 (t(6)A37) in tRNAs that read codons beginning with adenine.</text>
</comment>
<keyword evidence="16" id="KW-1185">Reference proteome</keyword>
<reference evidence="15" key="1">
    <citation type="submission" date="2021-08" db="EMBL/GenBank/DDBJ databases">
        <authorList>
            <person name="Stevens D.C."/>
        </authorList>
    </citation>
    <scope>NUCLEOTIDE SEQUENCE</scope>
    <source>
        <strain evidence="15">DSM 53165</strain>
    </source>
</reference>
<keyword evidence="7 13" id="KW-0819">tRNA processing</keyword>
<keyword evidence="5 13" id="KW-0963">Cytoplasm</keyword>
<organism evidence="15 16">
    <name type="scientific">Nannocystis pusilla</name>
    <dbReference type="NCBI Taxonomy" id="889268"/>
    <lineage>
        <taxon>Bacteria</taxon>
        <taxon>Pseudomonadati</taxon>
        <taxon>Myxococcota</taxon>
        <taxon>Polyangia</taxon>
        <taxon>Nannocystales</taxon>
        <taxon>Nannocystaceae</taxon>
        <taxon>Nannocystis</taxon>
    </lineage>
</organism>
<dbReference type="InterPro" id="IPR038385">
    <property type="entry name" value="Sua5/YwlC_C"/>
</dbReference>
<evidence type="ECO:0000256" key="11">
    <source>
        <dbReference type="ARBA" id="ARBA00029774"/>
    </source>
</evidence>
<evidence type="ECO:0000256" key="9">
    <source>
        <dbReference type="ARBA" id="ARBA00022741"/>
    </source>
</evidence>
<name>A0ABS7TUY8_9BACT</name>
<dbReference type="InterPro" id="IPR050156">
    <property type="entry name" value="TC-AMP_synthase_SUA5"/>
</dbReference>
<dbReference type="InterPro" id="IPR006070">
    <property type="entry name" value="Sua5-like_dom"/>
</dbReference>
<dbReference type="RefSeq" id="WP_224193826.1">
    <property type="nucleotide sequence ID" value="NZ_JAIRAU010000028.1"/>
</dbReference>
<comment type="caution">
    <text evidence="15">The sequence shown here is derived from an EMBL/GenBank/DDBJ whole genome shotgun (WGS) entry which is preliminary data.</text>
</comment>
<dbReference type="Proteomes" id="UP001139031">
    <property type="component" value="Unassembled WGS sequence"/>
</dbReference>
<dbReference type="PANTHER" id="PTHR17490">
    <property type="entry name" value="SUA5"/>
    <property type="match status" value="1"/>
</dbReference>
<feature type="domain" description="YrdC-like" evidence="14">
    <location>
        <begin position="13"/>
        <end position="198"/>
    </location>
</feature>
<dbReference type="PANTHER" id="PTHR17490:SF16">
    <property type="entry name" value="THREONYLCARBAMOYL-AMP SYNTHASE"/>
    <property type="match status" value="1"/>
</dbReference>
<dbReference type="Pfam" id="PF01300">
    <property type="entry name" value="Sua5_yciO_yrdC"/>
    <property type="match status" value="1"/>
</dbReference>
<dbReference type="EC" id="2.7.7.87" evidence="3 13"/>
<dbReference type="Gene3D" id="3.40.50.11030">
    <property type="entry name" value="Threonylcarbamoyl-AMP synthase, C-terminal domain"/>
    <property type="match status" value="1"/>
</dbReference>
<evidence type="ECO:0000313" key="15">
    <source>
        <dbReference type="EMBL" id="MBZ5712065.1"/>
    </source>
</evidence>
<dbReference type="EMBL" id="JAIRAU010000028">
    <property type="protein sequence ID" value="MBZ5712065.1"/>
    <property type="molecule type" value="Genomic_DNA"/>
</dbReference>
<evidence type="ECO:0000256" key="5">
    <source>
        <dbReference type="ARBA" id="ARBA00022490"/>
    </source>
</evidence>
<dbReference type="PROSITE" id="PS51163">
    <property type="entry name" value="YRDC"/>
    <property type="match status" value="1"/>
</dbReference>
<evidence type="ECO:0000256" key="7">
    <source>
        <dbReference type="ARBA" id="ARBA00022694"/>
    </source>
</evidence>
<evidence type="ECO:0000256" key="3">
    <source>
        <dbReference type="ARBA" id="ARBA00012584"/>
    </source>
</evidence>
<proteinExistence type="inferred from homology"/>
<protein>
    <recommendedName>
        <fullName evidence="4 13">Threonylcarbamoyl-AMP synthase</fullName>
        <shortName evidence="13">TC-AMP synthase</shortName>
        <ecNumber evidence="3 13">2.7.7.87</ecNumber>
    </recommendedName>
    <alternativeName>
        <fullName evidence="11 13">L-threonylcarbamoyladenylate synthase</fullName>
    </alternativeName>
</protein>
<comment type="catalytic activity">
    <reaction evidence="12 13">
        <text>L-threonine + hydrogencarbonate + ATP = L-threonylcarbamoyladenylate + diphosphate + H2O</text>
        <dbReference type="Rhea" id="RHEA:36407"/>
        <dbReference type="ChEBI" id="CHEBI:15377"/>
        <dbReference type="ChEBI" id="CHEBI:17544"/>
        <dbReference type="ChEBI" id="CHEBI:30616"/>
        <dbReference type="ChEBI" id="CHEBI:33019"/>
        <dbReference type="ChEBI" id="CHEBI:57926"/>
        <dbReference type="ChEBI" id="CHEBI:73682"/>
        <dbReference type="EC" id="2.7.7.87"/>
    </reaction>
</comment>
<evidence type="ECO:0000256" key="2">
    <source>
        <dbReference type="ARBA" id="ARBA00007663"/>
    </source>
</evidence>
<dbReference type="Pfam" id="PF03481">
    <property type="entry name" value="Sua5_C"/>
    <property type="match status" value="1"/>
</dbReference>
<dbReference type="InterPro" id="IPR017945">
    <property type="entry name" value="DHBP_synth_RibB-like_a/b_dom"/>
</dbReference>
<dbReference type="PIRSF" id="PIRSF004930">
    <property type="entry name" value="Tln_factor_SUA5"/>
    <property type="match status" value="1"/>
</dbReference>
<evidence type="ECO:0000256" key="13">
    <source>
        <dbReference type="PIRNR" id="PIRNR004930"/>
    </source>
</evidence>
<keyword evidence="10 13" id="KW-0067">ATP-binding</keyword>
<evidence type="ECO:0000256" key="4">
    <source>
        <dbReference type="ARBA" id="ARBA00015492"/>
    </source>
</evidence>
<dbReference type="NCBIfam" id="TIGR00057">
    <property type="entry name" value="L-threonylcarbamoyladenylate synthase"/>
    <property type="match status" value="1"/>
</dbReference>
<comment type="subcellular location">
    <subcellularLocation>
        <location evidence="1 13">Cytoplasm</location>
    </subcellularLocation>
</comment>